<dbReference type="RefSeq" id="WP_067555136.1">
    <property type="nucleotide sequence ID" value="NZ_CP016895.1"/>
</dbReference>
<organism evidence="2 3">
    <name type="scientific">Acinetobacter larvae</name>
    <dbReference type="NCBI Taxonomy" id="1789224"/>
    <lineage>
        <taxon>Bacteria</taxon>
        <taxon>Pseudomonadati</taxon>
        <taxon>Pseudomonadota</taxon>
        <taxon>Gammaproteobacteria</taxon>
        <taxon>Moraxellales</taxon>
        <taxon>Moraxellaceae</taxon>
        <taxon>Acinetobacter</taxon>
    </lineage>
</organism>
<reference evidence="2 3" key="1">
    <citation type="submission" date="2016-08" db="EMBL/GenBank/DDBJ databases">
        <authorList>
            <person name="Seilhamer J.J."/>
        </authorList>
    </citation>
    <scope>NUCLEOTIDE SEQUENCE [LARGE SCALE GENOMIC DNA]</scope>
    <source>
        <strain evidence="2 3">BRTC-1</strain>
    </source>
</reference>
<sequence length="126" mass="13923">MPQQQILKLINYMLAALWVYQGLLPKLIFTNPVEIAVWQWLGLSVQQATWAGQASGVIEILFGLAIIFIRHRFMHYLSIFGLCGLLVLMVMLMPSSLVAAFNPVVMNGAMMALSVVALAVYPSEGI</sequence>
<feature type="transmembrane region" description="Helical" evidence="1">
    <location>
        <begin position="100"/>
        <end position="121"/>
    </location>
</feature>
<evidence type="ECO:0000313" key="2">
    <source>
        <dbReference type="EMBL" id="AOA58532.1"/>
    </source>
</evidence>
<proteinExistence type="predicted"/>
<name>A0A1B2M015_9GAMM</name>
<keyword evidence="1" id="KW-0812">Transmembrane</keyword>
<dbReference type="Pfam" id="PF13781">
    <property type="entry name" value="DoxX_3"/>
    <property type="match status" value="1"/>
</dbReference>
<keyword evidence="1" id="KW-1133">Transmembrane helix</keyword>
<dbReference type="Proteomes" id="UP000093391">
    <property type="component" value="Chromosome"/>
</dbReference>
<feature type="transmembrane region" description="Helical" evidence="1">
    <location>
        <begin position="12"/>
        <end position="30"/>
    </location>
</feature>
<accession>A0A1B2M015</accession>
<dbReference type="AlphaFoldDB" id="A0A1B2M015"/>
<evidence type="ECO:0000313" key="3">
    <source>
        <dbReference type="Proteomes" id="UP000093391"/>
    </source>
</evidence>
<dbReference type="InterPro" id="IPR025695">
    <property type="entry name" value="DoxX-like"/>
</dbReference>
<keyword evidence="3" id="KW-1185">Reference proteome</keyword>
<evidence type="ECO:0000256" key="1">
    <source>
        <dbReference type="SAM" id="Phobius"/>
    </source>
</evidence>
<protein>
    <submittedName>
        <fullName evidence="2">DoxX-like family protein</fullName>
    </submittedName>
</protein>
<dbReference type="OrthoDB" id="6199084at2"/>
<dbReference type="KEGG" id="ala:BFG52_09340"/>
<gene>
    <name evidence="2" type="ORF">BFG52_09340</name>
</gene>
<feature type="transmembrane region" description="Helical" evidence="1">
    <location>
        <begin position="76"/>
        <end position="94"/>
    </location>
</feature>
<feature type="transmembrane region" description="Helical" evidence="1">
    <location>
        <begin position="50"/>
        <end position="69"/>
    </location>
</feature>
<dbReference type="STRING" id="1789224.BFG52_09340"/>
<dbReference type="EMBL" id="CP016895">
    <property type="protein sequence ID" value="AOA58532.1"/>
    <property type="molecule type" value="Genomic_DNA"/>
</dbReference>
<keyword evidence="1" id="KW-0472">Membrane</keyword>